<organism evidence="4 5">
    <name type="scientific">Paramesorhizobium deserti</name>
    <dbReference type="NCBI Taxonomy" id="1494590"/>
    <lineage>
        <taxon>Bacteria</taxon>
        <taxon>Pseudomonadati</taxon>
        <taxon>Pseudomonadota</taxon>
        <taxon>Alphaproteobacteria</taxon>
        <taxon>Hyphomicrobiales</taxon>
        <taxon>Phyllobacteriaceae</taxon>
        <taxon>Paramesorhizobium</taxon>
    </lineage>
</organism>
<name>A0A135HPP7_9HYPH</name>
<sequence>MSASVDPAGRPYRQLARNARLANVRLDRACAALYAGEWEAPRTSFFPSIKETMIHLLNADRFYIDALRGERPGPPDAGNRASAAEFAHERAQVDDWLIAFCESLTAQDLSCRIQIHWPTKVINETVADTLLHIFLHGQHHRGQIHSMLSGTNVPPPQIDEFILSGNDDARVDDLKTLGWTEDRLAQ</sequence>
<reference evidence="4 5" key="1">
    <citation type="submission" date="2015-11" db="EMBL/GenBank/DDBJ databases">
        <title>Draft genome sequence of Paramesorhizobium deserti A-3-E, a strain highly resistant to diverse beta-lactam antibiotics.</title>
        <authorList>
            <person name="Lv R."/>
            <person name="Yang X."/>
            <person name="Fang N."/>
            <person name="Guo J."/>
            <person name="Luo X."/>
            <person name="Peng F."/>
            <person name="Yang R."/>
            <person name="Cui Y."/>
            <person name="Fang C."/>
            <person name="Song Y."/>
        </authorList>
    </citation>
    <scope>NUCLEOTIDE SEQUENCE [LARGE SCALE GENOMIC DNA]</scope>
    <source>
        <strain evidence="4 5">A-3-E</strain>
    </source>
</reference>
<gene>
    <name evidence="4" type="ORF">ATN84_20780</name>
</gene>
<dbReference type="PANTHER" id="PTHR37302:SF3">
    <property type="entry name" value="DAMAGE-INDUCIBLE PROTEIN DINB"/>
    <property type="match status" value="1"/>
</dbReference>
<accession>A0A135HPP7</accession>
<dbReference type="Gene3D" id="1.20.120.450">
    <property type="entry name" value="dinb family like domain"/>
    <property type="match status" value="1"/>
</dbReference>
<dbReference type="InterPro" id="IPR034660">
    <property type="entry name" value="DinB/YfiT-like"/>
</dbReference>
<dbReference type="AlphaFoldDB" id="A0A135HPP7"/>
<dbReference type="InterPro" id="IPR007837">
    <property type="entry name" value="DinB"/>
</dbReference>
<protein>
    <submittedName>
        <fullName evidence="4">Nuclease</fullName>
    </submittedName>
</protein>
<keyword evidence="5" id="KW-1185">Reference proteome</keyword>
<proteinExistence type="inferred from homology"/>
<evidence type="ECO:0000256" key="1">
    <source>
        <dbReference type="ARBA" id="ARBA00008635"/>
    </source>
</evidence>
<feature type="binding site" evidence="3">
    <location>
        <position position="136"/>
    </location>
    <ligand>
        <name>a divalent metal cation</name>
        <dbReference type="ChEBI" id="CHEBI:60240"/>
    </ligand>
</feature>
<dbReference type="Pfam" id="PF05163">
    <property type="entry name" value="DinB"/>
    <property type="match status" value="1"/>
</dbReference>
<feature type="binding site" evidence="3">
    <location>
        <position position="55"/>
    </location>
    <ligand>
        <name>a divalent metal cation</name>
        <dbReference type="ChEBI" id="CHEBI:60240"/>
    </ligand>
</feature>
<dbReference type="Proteomes" id="UP000070107">
    <property type="component" value="Unassembled WGS sequence"/>
</dbReference>
<comment type="caution">
    <text evidence="4">The sequence shown here is derived from an EMBL/GenBank/DDBJ whole genome shotgun (WGS) entry which is preliminary data.</text>
</comment>
<dbReference type="RefSeq" id="WP_068884896.1">
    <property type="nucleotide sequence ID" value="NZ_LNTU01000039.1"/>
</dbReference>
<dbReference type="GO" id="GO:0046872">
    <property type="term" value="F:metal ion binding"/>
    <property type="evidence" value="ECO:0007669"/>
    <property type="project" value="UniProtKB-KW"/>
</dbReference>
<dbReference type="PANTHER" id="PTHR37302">
    <property type="entry name" value="SLR1116 PROTEIN"/>
    <property type="match status" value="1"/>
</dbReference>
<dbReference type="EMBL" id="LNTU01000039">
    <property type="protein sequence ID" value="KXF75116.1"/>
    <property type="molecule type" value="Genomic_DNA"/>
</dbReference>
<evidence type="ECO:0000256" key="2">
    <source>
        <dbReference type="ARBA" id="ARBA00022723"/>
    </source>
</evidence>
<evidence type="ECO:0000313" key="4">
    <source>
        <dbReference type="EMBL" id="KXF75116.1"/>
    </source>
</evidence>
<keyword evidence="2 3" id="KW-0479">Metal-binding</keyword>
<evidence type="ECO:0000313" key="5">
    <source>
        <dbReference type="Proteomes" id="UP000070107"/>
    </source>
</evidence>
<comment type="similarity">
    <text evidence="1">Belongs to the DinB family.</text>
</comment>
<dbReference type="SUPFAM" id="SSF109854">
    <property type="entry name" value="DinB/YfiT-like putative metalloenzymes"/>
    <property type="match status" value="1"/>
</dbReference>
<feature type="binding site" evidence="3">
    <location>
        <position position="140"/>
    </location>
    <ligand>
        <name>a divalent metal cation</name>
        <dbReference type="ChEBI" id="CHEBI:60240"/>
    </ligand>
</feature>
<evidence type="ECO:0000256" key="3">
    <source>
        <dbReference type="PIRSR" id="PIRSR607837-1"/>
    </source>
</evidence>
<dbReference type="OrthoDB" id="9807509at2"/>
<dbReference type="STRING" id="1494590.ATN84_20780"/>